<evidence type="ECO:0000256" key="6">
    <source>
        <dbReference type="ARBA" id="ARBA00049024"/>
    </source>
</evidence>
<dbReference type="RefSeq" id="WP_047895777.1">
    <property type="nucleotide sequence ID" value="NZ_AEJF01000175.1"/>
</dbReference>
<dbReference type="GO" id="GO:0005737">
    <property type="term" value="C:cytoplasm"/>
    <property type="evidence" value="ECO:0007669"/>
    <property type="project" value="UniProtKB-SubCell"/>
</dbReference>
<keyword evidence="2 7" id="KW-0028">Amino-acid biosynthesis</keyword>
<organism evidence="9 10">
    <name type="scientific">Caballeronia mineralivorans PML1(12)</name>
    <dbReference type="NCBI Taxonomy" id="908627"/>
    <lineage>
        <taxon>Bacteria</taxon>
        <taxon>Pseudomonadati</taxon>
        <taxon>Pseudomonadota</taxon>
        <taxon>Betaproteobacteria</taxon>
        <taxon>Burkholderiales</taxon>
        <taxon>Burkholderiaceae</taxon>
        <taxon>Caballeronia</taxon>
    </lineage>
</organism>
<evidence type="ECO:0000256" key="3">
    <source>
        <dbReference type="ARBA" id="ARBA00022650"/>
    </source>
</evidence>
<dbReference type="InterPro" id="IPR000965">
    <property type="entry name" value="GPR_dom"/>
</dbReference>
<dbReference type="OrthoDB" id="9809970at2"/>
<dbReference type="PROSITE" id="PS01223">
    <property type="entry name" value="PROA"/>
    <property type="match status" value="1"/>
</dbReference>
<dbReference type="PATRIC" id="fig|908627.4.peg.6619"/>
<keyword evidence="10" id="KW-1185">Reference proteome</keyword>
<dbReference type="GO" id="GO:0004350">
    <property type="term" value="F:glutamate-5-semialdehyde dehydrogenase activity"/>
    <property type="evidence" value="ECO:0007669"/>
    <property type="project" value="UniProtKB-UniRule"/>
</dbReference>
<dbReference type="GO" id="GO:0055129">
    <property type="term" value="P:L-proline biosynthetic process"/>
    <property type="evidence" value="ECO:0007669"/>
    <property type="project" value="UniProtKB-UniRule"/>
</dbReference>
<evidence type="ECO:0000259" key="8">
    <source>
        <dbReference type="Pfam" id="PF00171"/>
    </source>
</evidence>
<dbReference type="NCBIfam" id="NF001221">
    <property type="entry name" value="PRK00197.1"/>
    <property type="match status" value="1"/>
</dbReference>
<name>A0A0J1CQQ8_9BURK</name>
<dbReference type="EC" id="1.2.1.41" evidence="7"/>
<keyword evidence="3 7" id="KW-0641">Proline biosynthesis</keyword>
<comment type="pathway">
    <text evidence="1 7">Amino-acid biosynthesis; L-proline biosynthesis; L-glutamate 5-semialdehyde from L-glutamate: step 2/2.</text>
</comment>
<dbReference type="Gene3D" id="3.40.309.10">
    <property type="entry name" value="Aldehyde Dehydrogenase, Chain A, domain 2"/>
    <property type="match status" value="1"/>
</dbReference>
<dbReference type="InterPro" id="IPR016161">
    <property type="entry name" value="Ald_DH/histidinol_DH"/>
</dbReference>
<evidence type="ECO:0000256" key="4">
    <source>
        <dbReference type="ARBA" id="ARBA00022857"/>
    </source>
</evidence>
<comment type="catalytic activity">
    <reaction evidence="6 7">
        <text>L-glutamate 5-semialdehyde + phosphate + NADP(+) = L-glutamyl 5-phosphate + NADPH + H(+)</text>
        <dbReference type="Rhea" id="RHEA:19541"/>
        <dbReference type="ChEBI" id="CHEBI:15378"/>
        <dbReference type="ChEBI" id="CHEBI:43474"/>
        <dbReference type="ChEBI" id="CHEBI:57783"/>
        <dbReference type="ChEBI" id="CHEBI:58066"/>
        <dbReference type="ChEBI" id="CHEBI:58274"/>
        <dbReference type="ChEBI" id="CHEBI:58349"/>
        <dbReference type="EC" id="1.2.1.41"/>
    </reaction>
</comment>
<evidence type="ECO:0000256" key="1">
    <source>
        <dbReference type="ARBA" id="ARBA00004985"/>
    </source>
</evidence>
<accession>A0A0J1CQQ8</accession>
<proteinExistence type="inferred from homology"/>
<evidence type="ECO:0000256" key="7">
    <source>
        <dbReference type="HAMAP-Rule" id="MF_00412"/>
    </source>
</evidence>
<dbReference type="InterPro" id="IPR015590">
    <property type="entry name" value="Aldehyde_DH_dom"/>
</dbReference>
<dbReference type="SUPFAM" id="SSF53720">
    <property type="entry name" value="ALDH-like"/>
    <property type="match status" value="1"/>
</dbReference>
<dbReference type="UniPathway" id="UPA00098">
    <property type="reaction ID" value="UER00360"/>
</dbReference>
<dbReference type="AlphaFoldDB" id="A0A0J1CQQ8"/>
<dbReference type="InterPro" id="IPR016162">
    <property type="entry name" value="Ald_DH_N"/>
</dbReference>
<dbReference type="EMBL" id="AEJF01000175">
    <property type="protein sequence ID" value="KLU22646.1"/>
    <property type="molecule type" value="Genomic_DNA"/>
</dbReference>
<dbReference type="CDD" id="cd07079">
    <property type="entry name" value="ALDH_F18-19_ProA-GPR"/>
    <property type="match status" value="1"/>
</dbReference>
<dbReference type="FunFam" id="3.40.309.10:FF:000006">
    <property type="entry name" value="Gamma-glutamyl phosphate reductase"/>
    <property type="match status" value="1"/>
</dbReference>
<keyword evidence="5 7" id="KW-0560">Oxidoreductase</keyword>
<dbReference type="Pfam" id="PF00171">
    <property type="entry name" value="Aldedh"/>
    <property type="match status" value="1"/>
</dbReference>
<keyword evidence="7" id="KW-0963">Cytoplasm</keyword>
<dbReference type="Gene3D" id="3.40.605.10">
    <property type="entry name" value="Aldehyde Dehydrogenase, Chain A, domain 1"/>
    <property type="match status" value="1"/>
</dbReference>
<dbReference type="InterPro" id="IPR012134">
    <property type="entry name" value="Glu-5-SA_DH"/>
</dbReference>
<comment type="similarity">
    <text evidence="7">Belongs to the gamma-glutamyl phosphate reductase family.</text>
</comment>
<reference evidence="9 10" key="1">
    <citation type="journal article" date="2015" name="Genome Announc.">
        <title>Draft Genome Sequence of Burkholderia sp. Strain PML1(12), an Ectomycorrhizosphere-Inhabiting Bacterium with Effective Mineral-Weathering Ability.</title>
        <authorList>
            <person name="Uroz S."/>
            <person name="Oger P."/>
        </authorList>
    </citation>
    <scope>NUCLEOTIDE SEQUENCE [LARGE SCALE GENOMIC DNA]</scope>
    <source>
        <strain evidence="10">PML1(12)</strain>
    </source>
</reference>
<comment type="subcellular location">
    <subcellularLocation>
        <location evidence="7">Cytoplasm</location>
    </subcellularLocation>
</comment>
<comment type="caution">
    <text evidence="9">The sequence shown here is derived from an EMBL/GenBank/DDBJ whole genome shotgun (WGS) entry which is preliminary data.</text>
</comment>
<dbReference type="NCBIfam" id="TIGR00407">
    <property type="entry name" value="proA"/>
    <property type="match status" value="1"/>
</dbReference>
<evidence type="ECO:0000256" key="5">
    <source>
        <dbReference type="ARBA" id="ARBA00023002"/>
    </source>
</evidence>
<dbReference type="PANTHER" id="PTHR11063">
    <property type="entry name" value="GLUTAMATE SEMIALDEHYDE DEHYDROGENASE"/>
    <property type="match status" value="1"/>
</dbReference>
<dbReference type="GO" id="GO:0050661">
    <property type="term" value="F:NADP binding"/>
    <property type="evidence" value="ECO:0007669"/>
    <property type="project" value="InterPro"/>
</dbReference>
<sequence>MNDIDEYMTELGRRARRASRAMARASTAAKNAALGAVADAIERERAALKEANARDLARARDKGHDAAFIDRLTLSEKALGTMVEGLRQVAALPDPIGEISGLKFRPSGIQVGQMRVPLGVIGIIYESRPNVTIDAAALCLKSGNATILRGGSEALECNTALARLIGEALEETGLPQDAVQVVATADRAAVGKLITMTEYVDVIVPRGGKSLIARLMAEARVPMIKHLDGICHVYVDDRADLKKALNVCDNAKTHRYGTCNTMETLLVARAIAAEALPMLANTFREREVELRVDAASRAVLNEARFDGPLIDATEADWSTEYLAPILSIKLVDDLDEAIDHINTYSSHHTDAIVTEDHDRAMRFLREVDSASVMVNASTRFADGFEFGLGAEIGISNDKLHARGPVGLDGLTSLKYVVLGHGEIRQ</sequence>
<dbReference type="InterPro" id="IPR016163">
    <property type="entry name" value="Ald_DH_C"/>
</dbReference>
<dbReference type="HAMAP" id="MF_00412">
    <property type="entry name" value="ProA"/>
    <property type="match status" value="1"/>
</dbReference>
<gene>
    <name evidence="7" type="primary">proA</name>
    <name evidence="9" type="ORF">EOS_29665</name>
</gene>
<dbReference type="Proteomes" id="UP000035963">
    <property type="component" value="Unassembled WGS sequence"/>
</dbReference>
<comment type="function">
    <text evidence="7">Catalyzes the NADPH-dependent reduction of L-glutamate 5-phosphate into L-glutamate 5-semialdehyde and phosphate. The product spontaneously undergoes cyclization to form 1-pyrroline-5-carboxylate.</text>
</comment>
<keyword evidence="4 7" id="KW-0521">NADP</keyword>
<dbReference type="PIRSF" id="PIRSF000151">
    <property type="entry name" value="GPR"/>
    <property type="match status" value="1"/>
</dbReference>
<evidence type="ECO:0000313" key="9">
    <source>
        <dbReference type="EMBL" id="KLU22646.1"/>
    </source>
</evidence>
<dbReference type="InterPro" id="IPR020593">
    <property type="entry name" value="G-glutamylP_reductase_CS"/>
</dbReference>
<protein>
    <recommendedName>
        <fullName evidence="7">Gamma-glutamyl phosphate reductase</fullName>
        <shortName evidence="7">GPR</shortName>
        <ecNumber evidence="7">1.2.1.41</ecNumber>
    </recommendedName>
    <alternativeName>
        <fullName evidence="7">Glutamate-5-semialdehyde dehydrogenase</fullName>
    </alternativeName>
    <alternativeName>
        <fullName evidence="7">Glutamyl-gamma-semialdehyde dehydrogenase</fullName>
        <shortName evidence="7">GSA dehydrogenase</shortName>
    </alternativeName>
</protein>
<dbReference type="PANTHER" id="PTHR11063:SF8">
    <property type="entry name" value="DELTA-1-PYRROLINE-5-CARBOXYLATE SYNTHASE"/>
    <property type="match status" value="1"/>
</dbReference>
<feature type="domain" description="Aldehyde dehydrogenase" evidence="8">
    <location>
        <begin position="13"/>
        <end position="321"/>
    </location>
</feature>
<evidence type="ECO:0000313" key="10">
    <source>
        <dbReference type="Proteomes" id="UP000035963"/>
    </source>
</evidence>
<evidence type="ECO:0000256" key="2">
    <source>
        <dbReference type="ARBA" id="ARBA00022605"/>
    </source>
</evidence>